<evidence type="ECO:0000313" key="12">
    <source>
        <dbReference type="EMBL" id="TWU25370.1"/>
    </source>
</evidence>
<dbReference type="Gene3D" id="1.10.3470.10">
    <property type="entry name" value="ABC transporter involved in vitamin B12 uptake, BtuC"/>
    <property type="match status" value="1"/>
</dbReference>
<dbReference type="GO" id="GO:0003700">
    <property type="term" value="F:DNA-binding transcription factor activity"/>
    <property type="evidence" value="ECO:0007669"/>
    <property type="project" value="InterPro"/>
</dbReference>
<dbReference type="SMART" id="SM00529">
    <property type="entry name" value="HTH_DTXR"/>
    <property type="match status" value="1"/>
</dbReference>
<feature type="transmembrane region" description="Helical" evidence="10">
    <location>
        <begin position="97"/>
        <end position="116"/>
    </location>
</feature>
<evidence type="ECO:0000256" key="2">
    <source>
        <dbReference type="ARBA" id="ARBA00008034"/>
    </source>
</evidence>
<gene>
    <name evidence="12" type="primary">mntB_1</name>
    <name evidence="12" type="ORF">Pla52o_16710</name>
</gene>
<evidence type="ECO:0000256" key="10">
    <source>
        <dbReference type="SAM" id="Phobius"/>
    </source>
</evidence>
<keyword evidence="7 10" id="KW-0472">Membrane</keyword>
<dbReference type="SUPFAM" id="SSF47979">
    <property type="entry name" value="Iron-dependent repressor protein, dimerization domain"/>
    <property type="match status" value="1"/>
</dbReference>
<dbReference type="Proteomes" id="UP000316304">
    <property type="component" value="Unassembled WGS sequence"/>
</dbReference>
<feature type="domain" description="Iron dependent repressor metal binding and dimerisation" evidence="11">
    <location>
        <begin position="367"/>
        <end position="435"/>
    </location>
</feature>
<organism evidence="12 13">
    <name type="scientific">Novipirellula galeiformis</name>
    <dbReference type="NCBI Taxonomy" id="2528004"/>
    <lineage>
        <taxon>Bacteria</taxon>
        <taxon>Pseudomonadati</taxon>
        <taxon>Planctomycetota</taxon>
        <taxon>Planctomycetia</taxon>
        <taxon>Pirellulales</taxon>
        <taxon>Pirellulaceae</taxon>
        <taxon>Novipirellula</taxon>
    </lineage>
</organism>
<evidence type="ECO:0000256" key="7">
    <source>
        <dbReference type="ARBA" id="ARBA00023136"/>
    </source>
</evidence>
<evidence type="ECO:0000259" key="11">
    <source>
        <dbReference type="Pfam" id="PF02742"/>
    </source>
</evidence>
<dbReference type="GO" id="GO:0046983">
    <property type="term" value="F:protein dimerization activity"/>
    <property type="evidence" value="ECO:0007669"/>
    <property type="project" value="InterPro"/>
</dbReference>
<keyword evidence="13" id="KW-1185">Reference proteome</keyword>
<dbReference type="InterPro" id="IPR037294">
    <property type="entry name" value="ABC_BtuC-like"/>
</dbReference>
<dbReference type="GO" id="GO:0010043">
    <property type="term" value="P:response to zinc ion"/>
    <property type="evidence" value="ECO:0007669"/>
    <property type="project" value="TreeGrafter"/>
</dbReference>
<dbReference type="InterPro" id="IPR001626">
    <property type="entry name" value="ABC_TroCD"/>
</dbReference>
<dbReference type="InterPro" id="IPR036421">
    <property type="entry name" value="Fe_dep_repressor_sf"/>
</dbReference>
<feature type="transmembrane region" description="Helical" evidence="10">
    <location>
        <begin position="40"/>
        <end position="59"/>
    </location>
</feature>
<sequence length="442" mass="48097">MLTANWSWSLDGWIIAAGILAAVAAALLGNFLVLRRMSMLGDAISHAVLPGLAAAFFLSGTRNSLPMFLGAVIVGVMTALFTQWIRGVGKVDEGASMGVVFTSLFALGLVLIVQAADHVDLDPGCVLYGAIELTPLDKIVVAGFEVPRAVATLGTVAMLNALFVLVFYKELKLSSFDPALATTSGFNANLMHYSLMVLVAVTAVASFESVGNILVVAMFVVPPATAFMLTDRLPMMIGLSVVLAAFAAVIGHFGAVSVPAWFGYRSTTTAGMMAVATGVLLLLAVAFSPRHGVIVKWVRQRLLSLQILTDDVVALLYRREERDLPQSPSTTELAHDLLAGSWSLWFAIHRLRYRSEVIVQQGQVALTDVGRNHARQLVRSHRLWEQYLLSRASVNEERLHEKAEQFEHFTDRQMRTQLNDEMDAPIQDPHGSRIPSESEGEQ</sequence>
<dbReference type="InterPro" id="IPR022689">
    <property type="entry name" value="Iron_dep_repressor"/>
</dbReference>
<comment type="caution">
    <text evidence="12">The sequence shown here is derived from an EMBL/GenBank/DDBJ whole genome shotgun (WGS) entry which is preliminary data.</text>
</comment>
<name>A0A5C6CL82_9BACT</name>
<protein>
    <submittedName>
        <fullName evidence="12">Manganese transport system membrane protein MntB</fullName>
    </submittedName>
</protein>
<feature type="transmembrane region" description="Helical" evidence="10">
    <location>
        <begin position="237"/>
        <end position="262"/>
    </location>
</feature>
<feature type="transmembrane region" description="Helical" evidence="10">
    <location>
        <begin position="12"/>
        <end position="33"/>
    </location>
</feature>
<evidence type="ECO:0000256" key="3">
    <source>
        <dbReference type="ARBA" id="ARBA00022448"/>
    </source>
</evidence>
<dbReference type="Gene3D" id="1.10.10.10">
    <property type="entry name" value="Winged helix-like DNA-binding domain superfamily/Winged helix DNA-binding domain"/>
    <property type="match status" value="1"/>
</dbReference>
<reference evidence="12 13" key="1">
    <citation type="submission" date="2019-02" db="EMBL/GenBank/DDBJ databases">
        <title>Deep-cultivation of Planctomycetes and their phenomic and genomic characterization uncovers novel biology.</title>
        <authorList>
            <person name="Wiegand S."/>
            <person name="Jogler M."/>
            <person name="Boedeker C."/>
            <person name="Pinto D."/>
            <person name="Vollmers J."/>
            <person name="Rivas-Marin E."/>
            <person name="Kohn T."/>
            <person name="Peeters S.H."/>
            <person name="Heuer A."/>
            <person name="Rast P."/>
            <person name="Oberbeckmann S."/>
            <person name="Bunk B."/>
            <person name="Jeske O."/>
            <person name="Meyerdierks A."/>
            <person name="Storesund J.E."/>
            <person name="Kallscheuer N."/>
            <person name="Luecker S."/>
            <person name="Lage O.M."/>
            <person name="Pohl T."/>
            <person name="Merkel B.J."/>
            <person name="Hornburger P."/>
            <person name="Mueller R.-W."/>
            <person name="Bruemmer F."/>
            <person name="Labrenz M."/>
            <person name="Spormann A.M."/>
            <person name="Op Den Camp H."/>
            <person name="Overmann J."/>
            <person name="Amann R."/>
            <person name="Jetten M.S.M."/>
            <person name="Mascher T."/>
            <person name="Medema M.H."/>
            <person name="Devos D.P."/>
            <person name="Kaster A.-K."/>
            <person name="Ovreas L."/>
            <person name="Rohde M."/>
            <person name="Galperin M.Y."/>
            <person name="Jogler C."/>
        </authorList>
    </citation>
    <scope>NUCLEOTIDE SEQUENCE [LARGE SCALE GENOMIC DNA]</scope>
    <source>
        <strain evidence="12 13">Pla52o</strain>
    </source>
</reference>
<evidence type="ECO:0000256" key="5">
    <source>
        <dbReference type="ARBA" id="ARBA00022692"/>
    </source>
</evidence>
<dbReference type="InterPro" id="IPR001367">
    <property type="entry name" value="Fe_dep_repressor"/>
</dbReference>
<feature type="transmembrane region" description="Helical" evidence="10">
    <location>
        <begin position="268"/>
        <end position="287"/>
    </location>
</feature>
<dbReference type="OrthoDB" id="9788905at2"/>
<keyword evidence="5 8" id="KW-0812">Transmembrane</keyword>
<dbReference type="RefSeq" id="WP_146593999.1">
    <property type="nucleotide sequence ID" value="NZ_SJPT01000002.1"/>
</dbReference>
<dbReference type="GO" id="GO:0046914">
    <property type="term" value="F:transition metal ion binding"/>
    <property type="evidence" value="ECO:0007669"/>
    <property type="project" value="InterPro"/>
</dbReference>
<dbReference type="Pfam" id="PF02742">
    <property type="entry name" value="Fe_dep_repr_C"/>
    <property type="match status" value="1"/>
</dbReference>
<evidence type="ECO:0000256" key="8">
    <source>
        <dbReference type="RuleBase" id="RU003943"/>
    </source>
</evidence>
<keyword evidence="3 8" id="KW-0813">Transport</keyword>
<accession>A0A5C6CL82</accession>
<evidence type="ECO:0000256" key="1">
    <source>
        <dbReference type="ARBA" id="ARBA00004651"/>
    </source>
</evidence>
<evidence type="ECO:0000256" key="9">
    <source>
        <dbReference type="SAM" id="MobiDB-lite"/>
    </source>
</evidence>
<dbReference type="GO" id="GO:0055085">
    <property type="term" value="P:transmembrane transport"/>
    <property type="evidence" value="ECO:0007669"/>
    <property type="project" value="InterPro"/>
</dbReference>
<dbReference type="InterPro" id="IPR036388">
    <property type="entry name" value="WH-like_DNA-bd_sf"/>
</dbReference>
<dbReference type="GO" id="GO:0043190">
    <property type="term" value="C:ATP-binding cassette (ABC) transporter complex"/>
    <property type="evidence" value="ECO:0007669"/>
    <property type="project" value="InterPro"/>
</dbReference>
<dbReference type="EMBL" id="SJPT01000002">
    <property type="protein sequence ID" value="TWU25370.1"/>
    <property type="molecule type" value="Genomic_DNA"/>
</dbReference>
<dbReference type="SUPFAM" id="SSF81345">
    <property type="entry name" value="ABC transporter involved in vitamin B12 uptake, BtuC"/>
    <property type="match status" value="1"/>
</dbReference>
<keyword evidence="4" id="KW-1003">Cell membrane</keyword>
<comment type="subcellular location">
    <subcellularLocation>
        <location evidence="1 8">Cell membrane</location>
        <topology evidence="1 8">Multi-pass membrane protein</topology>
    </subcellularLocation>
</comment>
<dbReference type="PANTHER" id="PTHR30477:SF8">
    <property type="entry name" value="METAL TRANSPORT SYSTEM MEMBRANE PROTEIN CT_070-RELATED"/>
    <property type="match status" value="1"/>
</dbReference>
<dbReference type="AlphaFoldDB" id="A0A5C6CL82"/>
<feature type="transmembrane region" description="Helical" evidence="10">
    <location>
        <begin position="149"/>
        <end position="168"/>
    </location>
</feature>
<comment type="similarity">
    <text evidence="2 8">Belongs to the ABC-3 integral membrane protein family.</text>
</comment>
<dbReference type="CDD" id="cd06550">
    <property type="entry name" value="TM_ABC_iron-siderophores_like"/>
    <property type="match status" value="1"/>
</dbReference>
<feature type="transmembrane region" description="Helical" evidence="10">
    <location>
        <begin position="65"/>
        <end position="85"/>
    </location>
</feature>
<dbReference type="Pfam" id="PF00950">
    <property type="entry name" value="ABC-3"/>
    <property type="match status" value="1"/>
</dbReference>
<evidence type="ECO:0000256" key="4">
    <source>
        <dbReference type="ARBA" id="ARBA00022475"/>
    </source>
</evidence>
<evidence type="ECO:0000313" key="13">
    <source>
        <dbReference type="Proteomes" id="UP000316304"/>
    </source>
</evidence>
<proteinExistence type="inferred from homology"/>
<dbReference type="PANTHER" id="PTHR30477">
    <property type="entry name" value="ABC-TRANSPORTER METAL-BINDING PROTEIN"/>
    <property type="match status" value="1"/>
</dbReference>
<keyword evidence="6 10" id="KW-1133">Transmembrane helix</keyword>
<feature type="region of interest" description="Disordered" evidence="9">
    <location>
        <begin position="417"/>
        <end position="442"/>
    </location>
</feature>
<evidence type="ECO:0000256" key="6">
    <source>
        <dbReference type="ARBA" id="ARBA00022989"/>
    </source>
</evidence>